<accession>A0A4Y2D4A9</accession>
<dbReference type="EMBL" id="BGPR01000295">
    <property type="protein sequence ID" value="GBM11139.1"/>
    <property type="molecule type" value="Genomic_DNA"/>
</dbReference>
<evidence type="ECO:0000313" key="2">
    <source>
        <dbReference type="EMBL" id="GBM11139.1"/>
    </source>
</evidence>
<gene>
    <name evidence="2" type="ORF">AVEN_243012_1</name>
</gene>
<comment type="caution">
    <text evidence="2">The sequence shown here is derived from an EMBL/GenBank/DDBJ whole genome shotgun (WGS) entry which is preliminary data.</text>
</comment>
<evidence type="ECO:0000256" key="1">
    <source>
        <dbReference type="SAM" id="MobiDB-lite"/>
    </source>
</evidence>
<proteinExistence type="predicted"/>
<name>A0A4Y2D4A9_ARAVE</name>
<protein>
    <submittedName>
        <fullName evidence="2">Uncharacterized protein</fullName>
    </submittedName>
</protein>
<dbReference type="OrthoDB" id="6426908at2759"/>
<evidence type="ECO:0000313" key="3">
    <source>
        <dbReference type="Proteomes" id="UP000499080"/>
    </source>
</evidence>
<organism evidence="2 3">
    <name type="scientific">Araneus ventricosus</name>
    <name type="common">Orbweaver spider</name>
    <name type="synonym">Epeira ventricosa</name>
    <dbReference type="NCBI Taxonomy" id="182803"/>
    <lineage>
        <taxon>Eukaryota</taxon>
        <taxon>Metazoa</taxon>
        <taxon>Ecdysozoa</taxon>
        <taxon>Arthropoda</taxon>
        <taxon>Chelicerata</taxon>
        <taxon>Arachnida</taxon>
        <taxon>Araneae</taxon>
        <taxon>Araneomorphae</taxon>
        <taxon>Entelegynae</taxon>
        <taxon>Araneoidea</taxon>
        <taxon>Araneidae</taxon>
        <taxon>Araneus</taxon>
    </lineage>
</organism>
<reference evidence="2 3" key="1">
    <citation type="journal article" date="2019" name="Sci. Rep.">
        <title>Orb-weaving spider Araneus ventricosus genome elucidates the spidroin gene catalogue.</title>
        <authorList>
            <person name="Kono N."/>
            <person name="Nakamura H."/>
            <person name="Ohtoshi R."/>
            <person name="Moran D.A.P."/>
            <person name="Shinohara A."/>
            <person name="Yoshida Y."/>
            <person name="Fujiwara M."/>
            <person name="Mori M."/>
            <person name="Tomita M."/>
            <person name="Arakawa K."/>
        </authorList>
    </citation>
    <scope>NUCLEOTIDE SEQUENCE [LARGE SCALE GENOMIC DNA]</scope>
</reference>
<sequence length="122" mass="14140">MEYAKKMVLIPEDRAEFVDHLSELDAKMQDILQRKDLLENEKANRYLQIVQKFVKIQHPQQEKAETETDQNQEPESALKENTITAKILKAAPVRYINTAKNILDFLKVNSPLLSWTSEGEIT</sequence>
<dbReference type="Proteomes" id="UP000499080">
    <property type="component" value="Unassembled WGS sequence"/>
</dbReference>
<dbReference type="AlphaFoldDB" id="A0A4Y2D4A9"/>
<keyword evidence="3" id="KW-1185">Reference proteome</keyword>
<feature type="region of interest" description="Disordered" evidence="1">
    <location>
        <begin position="58"/>
        <end position="78"/>
    </location>
</feature>